<feature type="transmembrane region" description="Helical" evidence="6">
    <location>
        <begin position="188"/>
        <end position="210"/>
    </location>
</feature>
<dbReference type="STRING" id="8128.ENSONIP00000020120"/>
<dbReference type="AlphaFoldDB" id="I3KG75"/>
<sequence length="235" mass="25546">MPSTKKILHFMSSALATSISVGLIGYGMSAQWVKTTMECAQKNSNGSAEIYNGSAEITLTLFDGIIKRVSCPLFGATDEFQVIPTLAGREIAPVVLQGLVICLLALCLLFSACSILISLYNSVSNPYETYMGPVGVYICSSLSACLSVIVLILFVVNVTATNMAETFVETYTEGFAVKLKGKASEMQVGYYLVIPYTVLSLIAIALIYTYEHAAYTRKKEQQKPTEDAPMDLTMY</sequence>
<dbReference type="GO" id="GO:0007605">
    <property type="term" value="P:sensory perception of sound"/>
    <property type="evidence" value="ECO:0007669"/>
    <property type="project" value="UniProtKB-ARBA"/>
</dbReference>
<keyword evidence="8" id="KW-1185">Reference proteome</keyword>
<dbReference type="eggNOG" id="ENOG502S2S8">
    <property type="taxonomic scope" value="Eukaryota"/>
</dbReference>
<reference evidence="7" key="1">
    <citation type="submission" date="2025-08" db="UniProtKB">
        <authorList>
            <consortium name="Ensembl"/>
        </authorList>
    </citation>
    <scope>IDENTIFICATION</scope>
</reference>
<dbReference type="GeneTree" id="ENSGT00850000132319"/>
<organism evidence="7 8">
    <name type="scientific">Oreochromis niloticus</name>
    <name type="common">Nile tilapia</name>
    <name type="synonym">Tilapia nilotica</name>
    <dbReference type="NCBI Taxonomy" id="8128"/>
    <lineage>
        <taxon>Eukaryota</taxon>
        <taxon>Metazoa</taxon>
        <taxon>Chordata</taxon>
        <taxon>Craniata</taxon>
        <taxon>Vertebrata</taxon>
        <taxon>Euteleostomi</taxon>
        <taxon>Actinopterygii</taxon>
        <taxon>Neopterygii</taxon>
        <taxon>Teleostei</taxon>
        <taxon>Neoteleostei</taxon>
        <taxon>Acanthomorphata</taxon>
        <taxon>Ovalentaria</taxon>
        <taxon>Cichlomorphae</taxon>
        <taxon>Cichliformes</taxon>
        <taxon>Cichlidae</taxon>
        <taxon>African cichlids</taxon>
        <taxon>Pseudocrenilabrinae</taxon>
        <taxon>Oreochromini</taxon>
        <taxon>Oreochromis</taxon>
    </lineage>
</organism>
<gene>
    <name evidence="7" type="primary">CLRN3</name>
    <name evidence="7" type="synonym">clrn3</name>
</gene>
<accession>I3KG75</accession>
<dbReference type="OMA" id="IIIVFYQ"/>
<dbReference type="OrthoDB" id="9450082at2759"/>
<dbReference type="KEGG" id="onl:100711279"/>
<keyword evidence="4 6" id="KW-1133">Transmembrane helix</keyword>
<dbReference type="Proteomes" id="UP000005207">
    <property type="component" value="Unplaced"/>
</dbReference>
<dbReference type="GeneID" id="100711279"/>
<keyword evidence="3 6" id="KW-0812">Transmembrane</keyword>
<keyword evidence="5 6" id="KW-0472">Membrane</keyword>
<feature type="transmembrane region" description="Helical" evidence="6">
    <location>
        <begin position="7"/>
        <end position="28"/>
    </location>
</feature>
<comment type="similarity">
    <text evidence="2">Belongs to the clarin family.</text>
</comment>
<evidence type="ECO:0000256" key="2">
    <source>
        <dbReference type="ARBA" id="ARBA00005787"/>
    </source>
</evidence>
<dbReference type="Ensembl" id="ENSONIT00000020137.2">
    <property type="protein sequence ID" value="ENSONIP00000020120.1"/>
    <property type="gene ID" value="ENSONIG00000015976.2"/>
</dbReference>
<dbReference type="GO" id="GO:0016020">
    <property type="term" value="C:membrane"/>
    <property type="evidence" value="ECO:0007669"/>
    <property type="project" value="UniProtKB-SubCell"/>
</dbReference>
<evidence type="ECO:0000256" key="1">
    <source>
        <dbReference type="ARBA" id="ARBA00004141"/>
    </source>
</evidence>
<name>I3KG75_ORENI</name>
<feature type="transmembrane region" description="Helical" evidence="6">
    <location>
        <begin position="94"/>
        <end position="122"/>
    </location>
</feature>
<evidence type="ECO:0000256" key="5">
    <source>
        <dbReference type="ARBA" id="ARBA00023136"/>
    </source>
</evidence>
<dbReference type="RefSeq" id="XP_003441818.1">
    <property type="nucleotide sequence ID" value="XM_003441770.5"/>
</dbReference>
<reference evidence="7" key="2">
    <citation type="submission" date="2025-09" db="UniProtKB">
        <authorList>
            <consortium name="Ensembl"/>
        </authorList>
    </citation>
    <scope>IDENTIFICATION</scope>
</reference>
<dbReference type="CTD" id="119467"/>
<evidence type="ECO:0000256" key="6">
    <source>
        <dbReference type="SAM" id="Phobius"/>
    </source>
</evidence>
<dbReference type="PANTHER" id="PTHR31548">
    <property type="entry name" value="CLARIN"/>
    <property type="match status" value="1"/>
</dbReference>
<evidence type="ECO:0000313" key="8">
    <source>
        <dbReference type="Proteomes" id="UP000005207"/>
    </source>
</evidence>
<dbReference type="InterPro" id="IPR026748">
    <property type="entry name" value="Clarin"/>
</dbReference>
<protein>
    <submittedName>
        <fullName evidence="7">Clarin 3</fullName>
    </submittedName>
</protein>
<evidence type="ECO:0000313" key="7">
    <source>
        <dbReference type="Ensembl" id="ENSONIP00000020120.1"/>
    </source>
</evidence>
<dbReference type="PANTHER" id="PTHR31548:SF3">
    <property type="entry name" value="CLARIN-3"/>
    <property type="match status" value="1"/>
</dbReference>
<dbReference type="Pfam" id="PF25807">
    <property type="entry name" value="Clarin-2"/>
    <property type="match status" value="1"/>
</dbReference>
<dbReference type="FunCoup" id="I3KG75">
    <property type="interactions" value="1433"/>
</dbReference>
<evidence type="ECO:0000256" key="3">
    <source>
        <dbReference type="ARBA" id="ARBA00022692"/>
    </source>
</evidence>
<dbReference type="InParanoid" id="I3KG75"/>
<proteinExistence type="inferred from homology"/>
<comment type="subcellular location">
    <subcellularLocation>
        <location evidence="1">Membrane</location>
        <topology evidence="1">Multi-pass membrane protein</topology>
    </subcellularLocation>
</comment>
<feature type="transmembrane region" description="Helical" evidence="6">
    <location>
        <begin position="134"/>
        <end position="156"/>
    </location>
</feature>
<evidence type="ECO:0000256" key="4">
    <source>
        <dbReference type="ARBA" id="ARBA00022989"/>
    </source>
</evidence>
<dbReference type="HOGENOM" id="CLU_1224445_0_0_1"/>